<accession>A0ACC1JDK6</accession>
<reference evidence="1" key="1">
    <citation type="submission" date="2022-07" db="EMBL/GenBank/DDBJ databases">
        <title>Phylogenomic reconstructions and comparative analyses of Kickxellomycotina fungi.</title>
        <authorList>
            <person name="Reynolds N.K."/>
            <person name="Stajich J.E."/>
            <person name="Barry K."/>
            <person name="Grigoriev I.V."/>
            <person name="Crous P."/>
            <person name="Smith M.E."/>
        </authorList>
    </citation>
    <scope>NUCLEOTIDE SEQUENCE</scope>
    <source>
        <strain evidence="1">NRRL 5244</strain>
    </source>
</reference>
<evidence type="ECO:0000313" key="1">
    <source>
        <dbReference type="EMBL" id="KAJ1948274.1"/>
    </source>
</evidence>
<name>A0ACC1JDK6_9FUNG</name>
<comment type="caution">
    <text evidence="1">The sequence shown here is derived from an EMBL/GenBank/DDBJ whole genome shotgun (WGS) entry which is preliminary data.</text>
</comment>
<evidence type="ECO:0000313" key="2">
    <source>
        <dbReference type="Proteomes" id="UP001150603"/>
    </source>
</evidence>
<gene>
    <name evidence="1" type="ORF">FBU59_001668</name>
</gene>
<keyword evidence="2" id="KW-1185">Reference proteome</keyword>
<sequence>MYVTTVETTSCSEYMRMTMEMLGRDFDSKSMVLNAQKNKNVVLLLDHTNLRSEDTRGLPPLQELELFGRILVFKDFASEA</sequence>
<dbReference type="Proteomes" id="UP001150603">
    <property type="component" value="Unassembled WGS sequence"/>
</dbReference>
<dbReference type="EMBL" id="JANBPW010000788">
    <property type="protein sequence ID" value="KAJ1948274.1"/>
    <property type="molecule type" value="Genomic_DNA"/>
</dbReference>
<organism evidence="1 2">
    <name type="scientific">Linderina macrospora</name>
    <dbReference type="NCBI Taxonomy" id="4868"/>
    <lineage>
        <taxon>Eukaryota</taxon>
        <taxon>Fungi</taxon>
        <taxon>Fungi incertae sedis</taxon>
        <taxon>Zoopagomycota</taxon>
        <taxon>Kickxellomycotina</taxon>
        <taxon>Kickxellomycetes</taxon>
        <taxon>Kickxellales</taxon>
        <taxon>Kickxellaceae</taxon>
        <taxon>Linderina</taxon>
    </lineage>
</organism>
<protein>
    <submittedName>
        <fullName evidence="1">Uncharacterized protein</fullName>
    </submittedName>
</protein>
<proteinExistence type="predicted"/>